<dbReference type="InterPro" id="IPR010326">
    <property type="entry name" value="EXOC3/Sec6"/>
</dbReference>
<dbReference type="Gene3D" id="1.10.357.70">
    <property type="entry name" value="Exocyst complex component Sec6, C-terminal domain"/>
    <property type="match status" value="1"/>
</dbReference>
<keyword evidence="3" id="KW-0268">Exocytosis</keyword>
<dbReference type="PANTHER" id="PTHR21292:SF1">
    <property type="entry name" value="EXOCYST COMPLEX COMPONENT 3"/>
    <property type="match status" value="1"/>
</dbReference>
<dbReference type="InterPro" id="IPR042532">
    <property type="entry name" value="EXOC3/Sec6_C"/>
</dbReference>
<dbReference type="Proteomes" id="UP001221142">
    <property type="component" value="Unassembled WGS sequence"/>
</dbReference>
<sequence>MAAAPVSAAQAIGEYLQSPDDLVKISAFRKKLEKEKASIDARLKNGVKDQLQATREGLRKLLGTRNNVQVIKDEMAAIEKQSADPANVVSTFDQISRVSMVHRNFEQTEETVNNLLEMNSKLDVLEDMLETDSRDILGPAPNLLVIHYLLNQLEAFRNQTMHQAKKASANSRATLARYFERLNNVIEAFDQYVVGLAGNILELVRAGNSDVVVKLIKIAEVEGREDEKAIAVRLVKKVAKLDAASKFKSMQANARVIKHYRSKITKSITESIKLKFEEAYKQDEQDPANFLNSLGWMYQDIIRMESDVVPCFPPEYEIYSLYVREYHKALNATIKKLVASEPGASVLLTLFEWLKDYKKDMKELGVPPELLEPALLDGKEQSLIEDYLMVIIKKLDEWSANLMKTELEEFTARRDPPELDADGLYGSQGGAAILFQMVNQQVDLAAESGQGAILARVVSETNRVMRGMQEQWVKVIETEFKKQTEKPDEVASGLVEYVIALANDQLKSADYAEALLARLEPLVSEKYRVTINERLNDAIDGYLDVAKKCTQTLIDIIFNDLKPATKQLFQPSWYDGIMRQIVETVRDYMSDYQQYLNSSLLELLIEDLLDAFLVIYLNGLANSPKLKMPAATERIKEDVSVVFSFFSTLKPAKELEAYFDVVEKILALLEASKDLVFLSFWAFARIHGPNLAFVEGLIKSRGDLDRSAVNEVMDSIKKKVKDEGLTDPPEPTIMKKVAIQNSFSRFLRS</sequence>
<evidence type="ECO:0000313" key="4">
    <source>
        <dbReference type="EMBL" id="KAJ7623288.1"/>
    </source>
</evidence>
<gene>
    <name evidence="4" type="ORF">FB45DRAFT_925176</name>
</gene>
<reference evidence="4" key="1">
    <citation type="submission" date="2023-03" db="EMBL/GenBank/DDBJ databases">
        <title>Massive genome expansion in bonnet fungi (Mycena s.s.) driven by repeated elements and novel gene families across ecological guilds.</title>
        <authorList>
            <consortium name="Lawrence Berkeley National Laboratory"/>
            <person name="Harder C.B."/>
            <person name="Miyauchi S."/>
            <person name="Viragh M."/>
            <person name="Kuo A."/>
            <person name="Thoen E."/>
            <person name="Andreopoulos B."/>
            <person name="Lu D."/>
            <person name="Skrede I."/>
            <person name="Drula E."/>
            <person name="Henrissat B."/>
            <person name="Morin E."/>
            <person name="Kohler A."/>
            <person name="Barry K."/>
            <person name="LaButti K."/>
            <person name="Morin E."/>
            <person name="Salamov A."/>
            <person name="Lipzen A."/>
            <person name="Mereny Z."/>
            <person name="Hegedus B."/>
            <person name="Baldrian P."/>
            <person name="Stursova M."/>
            <person name="Weitz H."/>
            <person name="Taylor A."/>
            <person name="Grigoriev I.V."/>
            <person name="Nagy L.G."/>
            <person name="Martin F."/>
            <person name="Kauserud H."/>
        </authorList>
    </citation>
    <scope>NUCLEOTIDE SEQUENCE</scope>
    <source>
        <strain evidence="4">9284</strain>
    </source>
</reference>
<keyword evidence="5" id="KW-1185">Reference proteome</keyword>
<evidence type="ECO:0000256" key="1">
    <source>
        <dbReference type="ARBA" id="ARBA00009447"/>
    </source>
</evidence>
<dbReference type="GO" id="GO:0051601">
    <property type="term" value="P:exocyst localization"/>
    <property type="evidence" value="ECO:0007669"/>
    <property type="project" value="TreeGrafter"/>
</dbReference>
<evidence type="ECO:0000256" key="3">
    <source>
        <dbReference type="ARBA" id="ARBA00022483"/>
    </source>
</evidence>
<dbReference type="PANTHER" id="PTHR21292">
    <property type="entry name" value="EXOCYST COMPLEX COMPONENT SEC6-RELATED"/>
    <property type="match status" value="1"/>
</dbReference>
<accession>A0AAD7BK01</accession>
<dbReference type="EMBL" id="JARKIF010000014">
    <property type="protein sequence ID" value="KAJ7623288.1"/>
    <property type="molecule type" value="Genomic_DNA"/>
</dbReference>
<dbReference type="FunFam" id="1.10.357.50:FF:000006">
    <property type="entry name" value="Exocyst complex component sec6"/>
    <property type="match status" value="1"/>
</dbReference>
<protein>
    <submittedName>
        <fullName evidence="4">Exocyst complex component sec6</fullName>
    </submittedName>
</protein>
<dbReference type="Gene3D" id="1.10.357.50">
    <property type="match status" value="1"/>
</dbReference>
<comment type="caution">
    <text evidence="4">The sequence shown here is derived from an EMBL/GenBank/DDBJ whole genome shotgun (WGS) entry which is preliminary data.</text>
</comment>
<comment type="similarity">
    <text evidence="1">Belongs to the SEC6 family.</text>
</comment>
<keyword evidence="2" id="KW-0813">Transport</keyword>
<organism evidence="4 5">
    <name type="scientific">Roridomyces roridus</name>
    <dbReference type="NCBI Taxonomy" id="1738132"/>
    <lineage>
        <taxon>Eukaryota</taxon>
        <taxon>Fungi</taxon>
        <taxon>Dikarya</taxon>
        <taxon>Basidiomycota</taxon>
        <taxon>Agaricomycotina</taxon>
        <taxon>Agaricomycetes</taxon>
        <taxon>Agaricomycetidae</taxon>
        <taxon>Agaricales</taxon>
        <taxon>Marasmiineae</taxon>
        <taxon>Mycenaceae</taxon>
        <taxon>Roridomyces</taxon>
    </lineage>
</organism>
<dbReference type="Pfam" id="PF06046">
    <property type="entry name" value="Sec6"/>
    <property type="match status" value="1"/>
</dbReference>
<evidence type="ECO:0000313" key="5">
    <source>
        <dbReference type="Proteomes" id="UP001221142"/>
    </source>
</evidence>
<proteinExistence type="inferred from homology"/>
<dbReference type="GO" id="GO:0000145">
    <property type="term" value="C:exocyst"/>
    <property type="evidence" value="ECO:0007669"/>
    <property type="project" value="InterPro"/>
</dbReference>
<dbReference type="AlphaFoldDB" id="A0AAD7BK01"/>
<dbReference type="GO" id="GO:0000149">
    <property type="term" value="F:SNARE binding"/>
    <property type="evidence" value="ECO:0007669"/>
    <property type="project" value="TreeGrafter"/>
</dbReference>
<name>A0AAD7BK01_9AGAR</name>
<dbReference type="GO" id="GO:0006887">
    <property type="term" value="P:exocytosis"/>
    <property type="evidence" value="ECO:0007669"/>
    <property type="project" value="UniProtKB-KW"/>
</dbReference>
<evidence type="ECO:0000256" key="2">
    <source>
        <dbReference type="ARBA" id="ARBA00022448"/>
    </source>
</evidence>